<dbReference type="InterPro" id="IPR036705">
    <property type="entry name" value="Ribosyl_crysJ1_sf"/>
</dbReference>
<protein>
    <submittedName>
        <fullName evidence="2">ADP-ribosylglycohydrolase</fullName>
    </submittedName>
</protein>
<evidence type="ECO:0000313" key="3">
    <source>
        <dbReference type="Proteomes" id="UP000634004"/>
    </source>
</evidence>
<evidence type="ECO:0000313" key="2">
    <source>
        <dbReference type="EMBL" id="GHA99433.1"/>
    </source>
</evidence>
<dbReference type="SUPFAM" id="SSF101478">
    <property type="entry name" value="ADP-ribosylglycohydrolase"/>
    <property type="match status" value="1"/>
</dbReference>
<feature type="binding site" evidence="1">
    <location>
        <position position="68"/>
    </location>
    <ligand>
        <name>Mg(2+)</name>
        <dbReference type="ChEBI" id="CHEBI:18420"/>
        <label>1</label>
    </ligand>
</feature>
<reference evidence="2" key="2">
    <citation type="submission" date="2020-09" db="EMBL/GenBank/DDBJ databases">
        <authorList>
            <person name="Sun Q."/>
            <person name="Kim S."/>
        </authorList>
    </citation>
    <scope>NUCLEOTIDE SEQUENCE</scope>
    <source>
        <strain evidence="2">KCTC 32513</strain>
    </source>
</reference>
<proteinExistence type="predicted"/>
<dbReference type="InterPro" id="IPR050792">
    <property type="entry name" value="ADP-ribosylglycohydrolase"/>
</dbReference>
<comment type="cofactor">
    <cofactor evidence="1">
        <name>Mg(2+)</name>
        <dbReference type="ChEBI" id="CHEBI:18420"/>
    </cofactor>
    <text evidence="1">Binds 2 magnesium ions per subunit.</text>
</comment>
<organism evidence="2 3">
    <name type="scientific">Algimonas arctica</name>
    <dbReference type="NCBI Taxonomy" id="1479486"/>
    <lineage>
        <taxon>Bacteria</taxon>
        <taxon>Pseudomonadati</taxon>
        <taxon>Pseudomonadota</taxon>
        <taxon>Alphaproteobacteria</taxon>
        <taxon>Maricaulales</taxon>
        <taxon>Robiginitomaculaceae</taxon>
        <taxon>Algimonas</taxon>
    </lineage>
</organism>
<feature type="binding site" evidence="1">
    <location>
        <position position="69"/>
    </location>
    <ligand>
        <name>Mg(2+)</name>
        <dbReference type="ChEBI" id="CHEBI:18420"/>
        <label>1</label>
    </ligand>
</feature>
<sequence>MDQSTLPERQPSTTSDAILDRAIGALMGLAIGDAVGTTLEFKVRDSYPPLTDMVGGGPFGLKPGEWTDDTAMALALADSLLADPNLDESDLMERFVDWYEKGEYSCTGSCFDIGITTRAALFRWLDDGNPLAGSTDPQTAGNGSLMRLAPVAIRHWGNRPLMRDVAARQSRTTHGAPEAVDACLAFAEALADAIEGAKPSEVLRGRSGPYSGSVGPIMAGTWRGKKRDDIRASGYVVHSLEASLWSVERTGGFREAVLLAANLGEDADTTGAITGQLAGAIYGNRGLPQDWVDRVAWGQRIRSIADNLNSTRS</sequence>
<keyword evidence="3" id="KW-1185">Reference proteome</keyword>
<dbReference type="GO" id="GO:0046872">
    <property type="term" value="F:metal ion binding"/>
    <property type="evidence" value="ECO:0007669"/>
    <property type="project" value="UniProtKB-KW"/>
</dbReference>
<dbReference type="Proteomes" id="UP000634004">
    <property type="component" value="Unassembled WGS sequence"/>
</dbReference>
<gene>
    <name evidence="2" type="primary">draG</name>
    <name evidence="2" type="ORF">GCM10009069_22770</name>
</gene>
<keyword evidence="1" id="KW-0479">Metal-binding</keyword>
<dbReference type="PANTHER" id="PTHR16222">
    <property type="entry name" value="ADP-RIBOSYLGLYCOHYDROLASE"/>
    <property type="match status" value="1"/>
</dbReference>
<dbReference type="RefSeq" id="WP_189498542.1">
    <property type="nucleotide sequence ID" value="NZ_BMZH01000010.1"/>
</dbReference>
<name>A0A8J3G335_9PROT</name>
<keyword evidence="1" id="KW-0460">Magnesium</keyword>
<dbReference type="EMBL" id="BMZH01000010">
    <property type="protein sequence ID" value="GHA99433.1"/>
    <property type="molecule type" value="Genomic_DNA"/>
</dbReference>
<feature type="binding site" evidence="1">
    <location>
        <position position="67"/>
    </location>
    <ligand>
        <name>Mg(2+)</name>
        <dbReference type="ChEBI" id="CHEBI:18420"/>
        <label>1</label>
    </ligand>
</feature>
<feature type="binding site" evidence="1">
    <location>
        <position position="268"/>
    </location>
    <ligand>
        <name>Mg(2+)</name>
        <dbReference type="ChEBI" id="CHEBI:18420"/>
        <label>1</label>
    </ligand>
</feature>
<dbReference type="AlphaFoldDB" id="A0A8J3G335"/>
<dbReference type="Pfam" id="PF03747">
    <property type="entry name" value="ADP_ribosyl_GH"/>
    <property type="match status" value="1"/>
</dbReference>
<feature type="binding site" evidence="1">
    <location>
        <position position="269"/>
    </location>
    <ligand>
        <name>Mg(2+)</name>
        <dbReference type="ChEBI" id="CHEBI:18420"/>
        <label>1</label>
    </ligand>
</feature>
<accession>A0A8J3G335</accession>
<dbReference type="InterPro" id="IPR005502">
    <property type="entry name" value="Ribosyl_crysJ1"/>
</dbReference>
<evidence type="ECO:0000256" key="1">
    <source>
        <dbReference type="PIRSR" id="PIRSR605502-1"/>
    </source>
</evidence>
<reference evidence="2" key="1">
    <citation type="journal article" date="2014" name="Int. J. Syst. Evol. Microbiol.">
        <title>Complete genome sequence of Corynebacterium casei LMG S-19264T (=DSM 44701T), isolated from a smear-ripened cheese.</title>
        <authorList>
            <consortium name="US DOE Joint Genome Institute (JGI-PGF)"/>
            <person name="Walter F."/>
            <person name="Albersmeier A."/>
            <person name="Kalinowski J."/>
            <person name="Ruckert C."/>
        </authorList>
    </citation>
    <scope>NUCLEOTIDE SEQUENCE</scope>
    <source>
        <strain evidence="2">KCTC 32513</strain>
    </source>
</reference>
<feature type="binding site" evidence="1">
    <location>
        <position position="266"/>
    </location>
    <ligand>
        <name>Mg(2+)</name>
        <dbReference type="ChEBI" id="CHEBI:18420"/>
        <label>1</label>
    </ligand>
</feature>
<comment type="caution">
    <text evidence="2">The sequence shown here is derived from an EMBL/GenBank/DDBJ whole genome shotgun (WGS) entry which is preliminary data.</text>
</comment>
<dbReference type="PANTHER" id="PTHR16222:SF12">
    <property type="entry name" value="ADP-RIBOSYLGLYCOHYDROLASE-RELATED"/>
    <property type="match status" value="1"/>
</dbReference>
<dbReference type="Gene3D" id="1.10.4080.10">
    <property type="entry name" value="ADP-ribosylation/Crystallin J1"/>
    <property type="match status" value="1"/>
</dbReference>